<feature type="domain" description="Topo IIA-type catalytic" evidence="7">
    <location>
        <begin position="1"/>
        <end position="95"/>
    </location>
</feature>
<dbReference type="EMBL" id="SLTR01000322">
    <property type="protein sequence ID" value="TDA87911.1"/>
    <property type="molecule type" value="Genomic_DNA"/>
</dbReference>
<evidence type="ECO:0000313" key="8">
    <source>
        <dbReference type="EMBL" id="TDA87911.1"/>
    </source>
</evidence>
<dbReference type="Gene3D" id="3.90.199.10">
    <property type="entry name" value="Topoisomerase II, domain 5"/>
    <property type="match status" value="1"/>
</dbReference>
<dbReference type="InterPro" id="IPR002205">
    <property type="entry name" value="Topo_IIA_dom_A"/>
</dbReference>
<name>A0ABY2D599_9GAMM</name>
<sequence>PHNLSEVVDALVAMIDNPGITLEEVMRYLPGPDFPTGGKLSRKGIQEAYATGRGSLKVRAKVRIEEKGQRPMLVVTEIPYQVNKAGLIAQIAALV</sequence>
<dbReference type="PROSITE" id="PS52040">
    <property type="entry name" value="TOPO_IIA"/>
    <property type="match status" value="1"/>
</dbReference>
<evidence type="ECO:0000256" key="5">
    <source>
        <dbReference type="ARBA" id="ARBA00023235"/>
    </source>
</evidence>
<proteinExistence type="inferred from homology"/>
<organism evidence="8 9">
    <name type="scientific">Halomonas marinisediminis</name>
    <dbReference type="NCBI Taxonomy" id="2546095"/>
    <lineage>
        <taxon>Bacteria</taxon>
        <taxon>Pseudomonadati</taxon>
        <taxon>Pseudomonadota</taxon>
        <taxon>Gammaproteobacteria</taxon>
        <taxon>Oceanospirillales</taxon>
        <taxon>Halomonadaceae</taxon>
        <taxon>Halomonas</taxon>
    </lineage>
</organism>
<feature type="non-terminal residue" evidence="8">
    <location>
        <position position="1"/>
    </location>
</feature>
<evidence type="ECO:0000313" key="9">
    <source>
        <dbReference type="Proteomes" id="UP000294823"/>
    </source>
</evidence>
<keyword evidence="3" id="KW-0799">Topoisomerase</keyword>
<dbReference type="InterPro" id="IPR013758">
    <property type="entry name" value="Topo_IIA_A/C_ab"/>
</dbReference>
<dbReference type="Proteomes" id="UP000294823">
    <property type="component" value="Unassembled WGS sequence"/>
</dbReference>
<keyword evidence="5" id="KW-0413">Isomerase</keyword>
<reference evidence="8 9" key="1">
    <citation type="submission" date="2019-03" db="EMBL/GenBank/DDBJ databases">
        <title>Halomonas marinisediminis sp. nov., a moderately halophilic bacterium isolated from the Bohai Gulf.</title>
        <authorList>
            <person name="Ji X."/>
        </authorList>
    </citation>
    <scope>NUCLEOTIDE SEQUENCE [LARGE SCALE GENOMIC DNA]</scope>
    <source>
        <strain evidence="8 9">204</strain>
    </source>
</reference>
<gene>
    <name evidence="8" type="ORF">E0702_16850</name>
</gene>
<keyword evidence="9" id="KW-1185">Reference proteome</keyword>
<dbReference type="SUPFAM" id="SSF56719">
    <property type="entry name" value="Type II DNA topoisomerase"/>
    <property type="match status" value="1"/>
</dbReference>
<evidence type="ECO:0000256" key="2">
    <source>
        <dbReference type="ARBA" id="ARBA00008263"/>
    </source>
</evidence>
<comment type="caution">
    <text evidence="6">Lacks conserved residue(s) required for the propagation of feature annotation.</text>
</comment>
<evidence type="ECO:0000256" key="1">
    <source>
        <dbReference type="ARBA" id="ARBA00000185"/>
    </source>
</evidence>
<feature type="non-terminal residue" evidence="8">
    <location>
        <position position="95"/>
    </location>
</feature>
<evidence type="ECO:0000256" key="4">
    <source>
        <dbReference type="ARBA" id="ARBA00023125"/>
    </source>
</evidence>
<dbReference type="InterPro" id="IPR013760">
    <property type="entry name" value="Topo_IIA-like_dom_sf"/>
</dbReference>
<comment type="caution">
    <text evidence="8">The sequence shown here is derived from an EMBL/GenBank/DDBJ whole genome shotgun (WGS) entry which is preliminary data.</text>
</comment>
<dbReference type="Pfam" id="PF00521">
    <property type="entry name" value="DNA_topoisoIV"/>
    <property type="match status" value="1"/>
</dbReference>
<evidence type="ECO:0000259" key="7">
    <source>
        <dbReference type="PROSITE" id="PS52040"/>
    </source>
</evidence>
<dbReference type="PANTHER" id="PTHR43493">
    <property type="entry name" value="DNA GYRASE/TOPOISOMERASE SUBUNIT A"/>
    <property type="match status" value="1"/>
</dbReference>
<comment type="similarity">
    <text evidence="2">Belongs to the type II topoisomerase GyrA/ParC subunit family.</text>
</comment>
<accession>A0ABY2D599</accession>
<protein>
    <submittedName>
        <fullName evidence="8">DNA gyrase subunit A</fullName>
    </submittedName>
</protein>
<keyword evidence="4 6" id="KW-0238">DNA-binding</keyword>
<comment type="catalytic activity">
    <reaction evidence="1">
        <text>ATP-dependent breakage, passage and rejoining of double-stranded DNA.</text>
        <dbReference type="EC" id="5.6.2.2"/>
    </reaction>
</comment>
<dbReference type="PANTHER" id="PTHR43493:SF5">
    <property type="entry name" value="DNA GYRASE SUBUNIT A, CHLOROPLASTIC_MITOCHONDRIAL"/>
    <property type="match status" value="1"/>
</dbReference>
<dbReference type="Gene3D" id="3.30.1360.40">
    <property type="match status" value="1"/>
</dbReference>
<dbReference type="InterPro" id="IPR050220">
    <property type="entry name" value="Type_II_DNA_Topoisomerases"/>
</dbReference>
<evidence type="ECO:0000256" key="3">
    <source>
        <dbReference type="ARBA" id="ARBA00023029"/>
    </source>
</evidence>
<dbReference type="RefSeq" id="WP_306766933.1">
    <property type="nucleotide sequence ID" value="NZ_SLTR01000322.1"/>
</dbReference>
<evidence type="ECO:0000256" key="6">
    <source>
        <dbReference type="PROSITE-ProRule" id="PRU01384"/>
    </source>
</evidence>